<dbReference type="EMBL" id="JAFBMS010000206">
    <property type="protein sequence ID" value="KAG9333309.1"/>
    <property type="molecule type" value="Genomic_DNA"/>
</dbReference>
<dbReference type="OrthoDB" id="6347013at2759"/>
<accession>A0A8T2MYB3</accession>
<feature type="active site" description="Charge relay system" evidence="3">
    <location>
        <position position="363"/>
    </location>
</feature>
<dbReference type="SUPFAM" id="SSF53474">
    <property type="entry name" value="alpha/beta-Hydrolases"/>
    <property type="match status" value="1"/>
</dbReference>
<dbReference type="InterPro" id="IPR042490">
    <property type="entry name" value="Thio_Ohase/BAAT_N"/>
</dbReference>
<evidence type="ECO:0000256" key="1">
    <source>
        <dbReference type="ARBA" id="ARBA00006538"/>
    </source>
</evidence>
<dbReference type="Pfam" id="PF08840">
    <property type="entry name" value="BAAT_C"/>
    <property type="match status" value="1"/>
</dbReference>
<evidence type="ECO:0000259" key="4">
    <source>
        <dbReference type="Pfam" id="PF04775"/>
    </source>
</evidence>
<evidence type="ECO:0000256" key="2">
    <source>
        <dbReference type="ARBA" id="ARBA00022832"/>
    </source>
</evidence>
<feature type="domain" description="Acyl-CoA thioester hydrolase/bile acid-CoA amino acid N-acetyltransferase" evidence="4">
    <location>
        <begin position="52"/>
        <end position="178"/>
    </location>
</feature>
<name>A0A8T2MYB3_9TELE</name>
<dbReference type="PANTHER" id="PTHR10824">
    <property type="entry name" value="ACYL-COENZYME A THIOESTERASE-RELATED"/>
    <property type="match status" value="1"/>
</dbReference>
<dbReference type="FunFam" id="2.60.40.2240:FF:000001">
    <property type="entry name" value="acyl-coenzyme A thioesterase 4"/>
    <property type="match status" value="1"/>
</dbReference>
<evidence type="ECO:0000256" key="3">
    <source>
        <dbReference type="PIRSR" id="PIRSR016521-1"/>
    </source>
</evidence>
<feature type="non-terminal residue" evidence="6">
    <location>
        <position position="495"/>
    </location>
</feature>
<dbReference type="GO" id="GO:0047617">
    <property type="term" value="F:fatty acyl-CoA hydrolase activity"/>
    <property type="evidence" value="ECO:0007669"/>
    <property type="project" value="TreeGrafter"/>
</dbReference>
<dbReference type="Gene3D" id="2.60.40.2240">
    <property type="entry name" value="Acyl-CoA thioester hydrolase/BAAT N-terminal domain"/>
    <property type="match status" value="1"/>
</dbReference>
<keyword evidence="2" id="KW-0443">Lipid metabolism</keyword>
<keyword evidence="7" id="KW-1185">Reference proteome</keyword>
<dbReference type="InterPro" id="IPR006862">
    <property type="entry name" value="Thio_Ohase/aa_AcTrfase"/>
</dbReference>
<organism evidence="6 7">
    <name type="scientific">Albula glossodonta</name>
    <name type="common">roundjaw bonefish</name>
    <dbReference type="NCBI Taxonomy" id="121402"/>
    <lineage>
        <taxon>Eukaryota</taxon>
        <taxon>Metazoa</taxon>
        <taxon>Chordata</taxon>
        <taxon>Craniata</taxon>
        <taxon>Vertebrata</taxon>
        <taxon>Euteleostomi</taxon>
        <taxon>Actinopterygii</taxon>
        <taxon>Neopterygii</taxon>
        <taxon>Teleostei</taxon>
        <taxon>Albuliformes</taxon>
        <taxon>Albulidae</taxon>
        <taxon>Albula</taxon>
    </lineage>
</organism>
<dbReference type="GO" id="GO:0006637">
    <property type="term" value="P:acyl-CoA metabolic process"/>
    <property type="evidence" value="ECO:0007669"/>
    <property type="project" value="InterPro"/>
</dbReference>
<gene>
    <name evidence="6" type="ORF">JZ751_012824</name>
</gene>
<dbReference type="FunFam" id="3.40.50.1820:FF:000024">
    <property type="entry name" value="acyl-coenzyme A thioesterase 4"/>
    <property type="match status" value="1"/>
</dbReference>
<feature type="active site" description="Charge relay system" evidence="3">
    <location>
        <position position="397"/>
    </location>
</feature>
<dbReference type="Pfam" id="PF04775">
    <property type="entry name" value="Bile_Hydr_Trans"/>
    <property type="match status" value="1"/>
</dbReference>
<evidence type="ECO:0000313" key="6">
    <source>
        <dbReference type="EMBL" id="KAG9333309.1"/>
    </source>
</evidence>
<comment type="caution">
    <text evidence="6">The sequence shown here is derived from an EMBL/GenBank/DDBJ whole genome shotgun (WGS) entry which is preliminary data.</text>
</comment>
<dbReference type="InterPro" id="IPR016662">
    <property type="entry name" value="Acyl-CoA_thioEstase_long-chain"/>
</dbReference>
<reference evidence="6" key="1">
    <citation type="thesis" date="2021" institute="BYU ScholarsArchive" country="Provo, UT, USA">
        <title>Applications of and Algorithms for Genome Assembly and Genomic Analyses with an Emphasis on Marine Teleosts.</title>
        <authorList>
            <person name="Pickett B.D."/>
        </authorList>
    </citation>
    <scope>NUCLEOTIDE SEQUENCE</scope>
    <source>
        <strain evidence="6">HI-2016</strain>
    </source>
</reference>
<keyword evidence="2" id="KW-0276">Fatty acid metabolism</keyword>
<dbReference type="PIRSF" id="PIRSF016521">
    <property type="entry name" value="Acyl-CoA_hydro"/>
    <property type="match status" value="1"/>
</dbReference>
<dbReference type="Gene3D" id="3.40.50.1820">
    <property type="entry name" value="alpha/beta hydrolase"/>
    <property type="match status" value="1"/>
</dbReference>
<sequence length="495" mass="54767">MPLLSHFKMPFAVRKFCFQYNTGRMFNTASASGCNRAPVKINIKPDRKCLFDAPVDIKVQGLRPKQQVIFRAKLTDEKEVDFVSSARYEADNHGVVDLSTSAALGGDYVGVHPMGFMWAMKSQTELGRLFRKDVTSPFEVHLSVHDKGPEETEQPVLTSCVHERWFVGEGVQRIPVREGRIRATLFIPPGEGPFPGVMDLGGTAGGLLEYRACLLANYGFATMSLAYFGFDDLPKKLLELHLEYFEEALHYFQKLPQVKTGGIGVMGTSKGADLSLSMASFLKGVTAVVCVNGCNANLQAPLHYRGTSMPGLGLSAHRITIRDSGVLNVRGCYDDPRAPENHACVVPVHRASARFLFVVAKDDQVWDSEVYAQEVKRQLQEHGKPAPEILPLPGAGHLLEPPYFPSCPASYHKFVGAALEWGGQPDTHAVAQETYWRRVREFFLEHVGGKLKDRIRSTCLWGRMTGGNPTFMAKPESTSCSVESDGVRLFGKESR</sequence>
<evidence type="ECO:0000259" key="5">
    <source>
        <dbReference type="Pfam" id="PF08840"/>
    </source>
</evidence>
<evidence type="ECO:0000313" key="7">
    <source>
        <dbReference type="Proteomes" id="UP000824540"/>
    </source>
</evidence>
<proteinExistence type="inferred from homology"/>
<dbReference type="AlphaFoldDB" id="A0A8T2MYB3"/>
<feature type="domain" description="BAAT/Acyl-CoA thioester hydrolase C-terminal" evidence="5">
    <location>
        <begin position="241"/>
        <end position="448"/>
    </location>
</feature>
<dbReference type="InterPro" id="IPR029058">
    <property type="entry name" value="AB_hydrolase_fold"/>
</dbReference>
<dbReference type="Proteomes" id="UP000824540">
    <property type="component" value="Unassembled WGS sequence"/>
</dbReference>
<dbReference type="PANTHER" id="PTHR10824:SF38">
    <property type="entry name" value="ACOT1 THIOESTERASE"/>
    <property type="match status" value="1"/>
</dbReference>
<feature type="active site" description="Charge relay system" evidence="3">
    <location>
        <position position="269"/>
    </location>
</feature>
<protein>
    <submittedName>
        <fullName evidence="6">Uncharacterized protein</fullName>
    </submittedName>
</protein>
<comment type="similarity">
    <text evidence="1">Belongs to the C/M/P thioester hydrolase family.</text>
</comment>
<dbReference type="InterPro" id="IPR014940">
    <property type="entry name" value="BAAT_C"/>
</dbReference>
<dbReference type="GO" id="GO:0006631">
    <property type="term" value="P:fatty acid metabolic process"/>
    <property type="evidence" value="ECO:0007669"/>
    <property type="project" value="UniProtKB-KW"/>
</dbReference>